<name>A0A167SMV1_9AGAM</name>
<dbReference type="Proteomes" id="UP000076532">
    <property type="component" value="Unassembled WGS sequence"/>
</dbReference>
<feature type="compositionally biased region" description="Polar residues" evidence="1">
    <location>
        <begin position="84"/>
        <end position="93"/>
    </location>
</feature>
<accession>A0A167SMV1</accession>
<feature type="region of interest" description="Disordered" evidence="1">
    <location>
        <begin position="40"/>
        <end position="93"/>
    </location>
</feature>
<sequence length="93" mass="9593">MRVVVGDDSAKLGVFVAQVLDSAPQVPQRVIVGALAKKETARGLGEPDNADAKYSHDGADPAEGNLEGNPVGVVDEEGADKRASNTSRLAPLL</sequence>
<gene>
    <name evidence="2" type="ORF">FIBSPDRAFT_880577</name>
</gene>
<dbReference type="EMBL" id="KV419038">
    <property type="protein sequence ID" value="KZP02079.1"/>
    <property type="molecule type" value="Genomic_DNA"/>
</dbReference>
<dbReference type="AlphaFoldDB" id="A0A167SMV1"/>
<evidence type="ECO:0000256" key="1">
    <source>
        <dbReference type="SAM" id="MobiDB-lite"/>
    </source>
</evidence>
<keyword evidence="3" id="KW-1185">Reference proteome</keyword>
<feature type="compositionally biased region" description="Basic and acidic residues" evidence="1">
    <location>
        <begin position="50"/>
        <end position="59"/>
    </location>
</feature>
<reference evidence="2 3" key="1">
    <citation type="journal article" date="2016" name="Mol. Biol. Evol.">
        <title>Comparative Genomics of Early-Diverging Mushroom-Forming Fungi Provides Insights into the Origins of Lignocellulose Decay Capabilities.</title>
        <authorList>
            <person name="Nagy L.G."/>
            <person name="Riley R."/>
            <person name="Tritt A."/>
            <person name="Adam C."/>
            <person name="Daum C."/>
            <person name="Floudas D."/>
            <person name="Sun H."/>
            <person name="Yadav J.S."/>
            <person name="Pangilinan J."/>
            <person name="Larsson K.H."/>
            <person name="Matsuura K."/>
            <person name="Barry K."/>
            <person name="Labutti K."/>
            <person name="Kuo R."/>
            <person name="Ohm R.A."/>
            <person name="Bhattacharya S.S."/>
            <person name="Shirouzu T."/>
            <person name="Yoshinaga Y."/>
            <person name="Martin F.M."/>
            <person name="Grigoriev I.V."/>
            <person name="Hibbett D.S."/>
        </authorList>
    </citation>
    <scope>NUCLEOTIDE SEQUENCE [LARGE SCALE GENOMIC DNA]</scope>
    <source>
        <strain evidence="2 3">CBS 109695</strain>
    </source>
</reference>
<evidence type="ECO:0000313" key="2">
    <source>
        <dbReference type="EMBL" id="KZP02079.1"/>
    </source>
</evidence>
<organism evidence="2 3">
    <name type="scientific">Athelia psychrophila</name>
    <dbReference type="NCBI Taxonomy" id="1759441"/>
    <lineage>
        <taxon>Eukaryota</taxon>
        <taxon>Fungi</taxon>
        <taxon>Dikarya</taxon>
        <taxon>Basidiomycota</taxon>
        <taxon>Agaricomycotina</taxon>
        <taxon>Agaricomycetes</taxon>
        <taxon>Agaricomycetidae</taxon>
        <taxon>Atheliales</taxon>
        <taxon>Atheliaceae</taxon>
        <taxon>Athelia</taxon>
    </lineage>
</organism>
<proteinExistence type="predicted"/>
<evidence type="ECO:0000313" key="3">
    <source>
        <dbReference type="Proteomes" id="UP000076532"/>
    </source>
</evidence>
<protein>
    <submittedName>
        <fullName evidence="2">Uncharacterized protein</fullName>
    </submittedName>
</protein>